<organism evidence="2 3">
    <name type="scientific">Limosa lapponica baueri</name>
    <dbReference type="NCBI Taxonomy" id="1758121"/>
    <lineage>
        <taxon>Eukaryota</taxon>
        <taxon>Metazoa</taxon>
        <taxon>Chordata</taxon>
        <taxon>Craniata</taxon>
        <taxon>Vertebrata</taxon>
        <taxon>Euteleostomi</taxon>
        <taxon>Archelosauria</taxon>
        <taxon>Archosauria</taxon>
        <taxon>Dinosauria</taxon>
        <taxon>Saurischia</taxon>
        <taxon>Theropoda</taxon>
        <taxon>Coelurosauria</taxon>
        <taxon>Aves</taxon>
        <taxon>Neognathae</taxon>
        <taxon>Neoaves</taxon>
        <taxon>Charadriiformes</taxon>
        <taxon>Scolopacidae</taxon>
        <taxon>Limosa</taxon>
    </lineage>
</organism>
<gene>
    <name evidence="2" type="ORF">llap_22372</name>
</gene>
<evidence type="ECO:0000313" key="2">
    <source>
        <dbReference type="EMBL" id="PKU27324.1"/>
    </source>
</evidence>
<dbReference type="InterPro" id="IPR013783">
    <property type="entry name" value="Ig-like_fold"/>
</dbReference>
<dbReference type="AlphaFoldDB" id="A0A2I0T0M8"/>
<dbReference type="CDD" id="cd00096">
    <property type="entry name" value="Ig"/>
    <property type="match status" value="1"/>
</dbReference>
<dbReference type="GO" id="GO:0007156">
    <property type="term" value="P:homophilic cell adhesion via plasma membrane adhesion molecules"/>
    <property type="evidence" value="ECO:0007669"/>
    <property type="project" value="TreeGrafter"/>
</dbReference>
<accession>A0A2I0T0M8</accession>
<dbReference type="GO" id="GO:0030424">
    <property type="term" value="C:axon"/>
    <property type="evidence" value="ECO:0007669"/>
    <property type="project" value="TreeGrafter"/>
</dbReference>
<proteinExistence type="predicted"/>
<dbReference type="InterPro" id="IPR050958">
    <property type="entry name" value="Cell_Adh-Cytoskel_Orgn"/>
</dbReference>
<dbReference type="GO" id="GO:0043025">
    <property type="term" value="C:neuronal cell body"/>
    <property type="evidence" value="ECO:0007669"/>
    <property type="project" value="TreeGrafter"/>
</dbReference>
<dbReference type="InterPro" id="IPR013098">
    <property type="entry name" value="Ig_I-set"/>
</dbReference>
<dbReference type="InterPro" id="IPR007110">
    <property type="entry name" value="Ig-like_dom"/>
</dbReference>
<reference evidence="3" key="2">
    <citation type="submission" date="2017-12" db="EMBL/GenBank/DDBJ databases">
        <title>Genome sequence of the Bar-tailed Godwit (Limosa lapponica baueri).</title>
        <authorList>
            <person name="Lima N.C.B."/>
            <person name="Parody-Merino A.M."/>
            <person name="Battley P.F."/>
            <person name="Fidler A.E."/>
            <person name="Prosdocimi F."/>
        </authorList>
    </citation>
    <scope>NUCLEOTIDE SEQUENCE [LARGE SCALE GENOMIC DNA]</scope>
</reference>
<dbReference type="GO" id="GO:0005886">
    <property type="term" value="C:plasma membrane"/>
    <property type="evidence" value="ECO:0007669"/>
    <property type="project" value="TreeGrafter"/>
</dbReference>
<dbReference type="FunFam" id="2.60.40.10:FF:000130">
    <property type="entry name" value="Hemicentin 1"/>
    <property type="match status" value="1"/>
</dbReference>
<dbReference type="PANTHER" id="PTHR45080:SF28">
    <property type="entry name" value="HEMICENTIN-2"/>
    <property type="match status" value="1"/>
</dbReference>
<dbReference type="PROSITE" id="PS50835">
    <property type="entry name" value="IG_LIKE"/>
    <property type="match status" value="2"/>
</dbReference>
<dbReference type="PANTHER" id="PTHR45080">
    <property type="entry name" value="CONTACTIN 5"/>
    <property type="match status" value="1"/>
</dbReference>
<evidence type="ECO:0000313" key="3">
    <source>
        <dbReference type="Proteomes" id="UP000233556"/>
    </source>
</evidence>
<dbReference type="InterPro" id="IPR003598">
    <property type="entry name" value="Ig_sub2"/>
</dbReference>
<feature type="domain" description="Ig-like" evidence="1">
    <location>
        <begin position="74"/>
        <end position="120"/>
    </location>
</feature>
<feature type="domain" description="Ig-like" evidence="1">
    <location>
        <begin position="1"/>
        <end position="69"/>
    </location>
</feature>
<dbReference type="Pfam" id="PF07679">
    <property type="entry name" value="I-set"/>
    <property type="match status" value="1"/>
</dbReference>
<sequence>MLECESNAIPPPVITWYKNRHIISESANVEILADGQTLRIKSAEVSDTGQYVCKAINIAGRDDKNFHLNVYVPPNIEGPEQEFINETINNPVTFVCDATGIPPPTLVWLKNGKPIDRLLC</sequence>
<dbReference type="EMBL" id="KZ528604">
    <property type="protein sequence ID" value="PKU27324.1"/>
    <property type="molecule type" value="Genomic_DNA"/>
</dbReference>
<reference evidence="3" key="1">
    <citation type="submission" date="2017-11" db="EMBL/GenBank/DDBJ databases">
        <authorList>
            <person name="Lima N.C."/>
            <person name="Parody-Merino A.M."/>
            <person name="Battley P.F."/>
            <person name="Fidler A.E."/>
            <person name="Prosdocimi F."/>
        </authorList>
    </citation>
    <scope>NUCLEOTIDE SEQUENCE [LARGE SCALE GENOMIC DNA]</scope>
</reference>
<dbReference type="OrthoDB" id="5985519at2759"/>
<dbReference type="SUPFAM" id="SSF48726">
    <property type="entry name" value="Immunoglobulin"/>
    <property type="match status" value="2"/>
</dbReference>
<dbReference type="GO" id="GO:0008046">
    <property type="term" value="F:axon guidance receptor activity"/>
    <property type="evidence" value="ECO:0007669"/>
    <property type="project" value="TreeGrafter"/>
</dbReference>
<dbReference type="Proteomes" id="UP000233556">
    <property type="component" value="Unassembled WGS sequence"/>
</dbReference>
<protein>
    <recommendedName>
        <fullName evidence="1">Ig-like domain-containing protein</fullName>
    </recommendedName>
</protein>
<dbReference type="GO" id="GO:0050808">
    <property type="term" value="P:synapse organization"/>
    <property type="evidence" value="ECO:0007669"/>
    <property type="project" value="TreeGrafter"/>
</dbReference>
<dbReference type="InterPro" id="IPR036179">
    <property type="entry name" value="Ig-like_dom_sf"/>
</dbReference>
<dbReference type="SMART" id="SM00408">
    <property type="entry name" value="IGc2"/>
    <property type="match status" value="1"/>
</dbReference>
<keyword evidence="3" id="KW-1185">Reference proteome</keyword>
<dbReference type="Gene3D" id="2.60.40.10">
    <property type="entry name" value="Immunoglobulins"/>
    <property type="match status" value="2"/>
</dbReference>
<name>A0A2I0T0M8_LIMLA</name>
<evidence type="ECO:0000259" key="1">
    <source>
        <dbReference type="PROSITE" id="PS50835"/>
    </source>
</evidence>